<dbReference type="Proteomes" id="UP001229081">
    <property type="component" value="Unassembled WGS sequence"/>
</dbReference>
<evidence type="ECO:0000256" key="1">
    <source>
        <dbReference type="SAM" id="MobiDB-lite"/>
    </source>
</evidence>
<name>A0AAJ1W8U9_9MYCO</name>
<evidence type="ECO:0000313" key="2">
    <source>
        <dbReference type="EMBL" id="MDP7739249.1"/>
    </source>
</evidence>
<dbReference type="AlphaFoldDB" id="A0AAJ1W8U9"/>
<protein>
    <submittedName>
        <fullName evidence="2">Uncharacterized protein</fullName>
    </submittedName>
</protein>
<feature type="region of interest" description="Disordered" evidence="1">
    <location>
        <begin position="63"/>
        <end position="132"/>
    </location>
</feature>
<organism evidence="2 3">
    <name type="scientific">Mycobacterium paragordonae</name>
    <dbReference type="NCBI Taxonomy" id="1389713"/>
    <lineage>
        <taxon>Bacteria</taxon>
        <taxon>Bacillati</taxon>
        <taxon>Actinomycetota</taxon>
        <taxon>Actinomycetes</taxon>
        <taxon>Mycobacteriales</taxon>
        <taxon>Mycobacteriaceae</taxon>
        <taxon>Mycobacterium</taxon>
    </lineage>
</organism>
<accession>A0AAJ1W8U9</accession>
<reference evidence="2" key="1">
    <citation type="submission" date="2023-06" db="EMBL/GenBank/DDBJ databases">
        <title>Identification of two novel mycobacterium reveal diversities and complexities of Mycobacterium gordonae clade.</title>
        <authorList>
            <person name="Matsumoto Y."/>
            <person name="Nakamura S."/>
            <person name="Motooka D."/>
            <person name="Fukushima K."/>
        </authorList>
    </citation>
    <scope>NUCLEOTIDE SEQUENCE</scope>
    <source>
        <strain evidence="2">TY812</strain>
    </source>
</reference>
<comment type="caution">
    <text evidence="2">The sequence shown here is derived from an EMBL/GenBank/DDBJ whole genome shotgun (WGS) entry which is preliminary data.</text>
</comment>
<dbReference type="RefSeq" id="WP_133437137.1">
    <property type="nucleotide sequence ID" value="NZ_JAUFSA010000004.1"/>
</dbReference>
<gene>
    <name evidence="2" type="ORF">QXL92_31440</name>
</gene>
<dbReference type="EMBL" id="JAUFSA010000004">
    <property type="protein sequence ID" value="MDP7739249.1"/>
    <property type="molecule type" value="Genomic_DNA"/>
</dbReference>
<sequence>MAAKRKSGRATAEAAYANLLKDNTMLVGNVGETFDAYLAILDDAAHARERYEDARAAAVKAGALTNDQLDQMGYPKTTKLPAAPGKKAASNPPPGEAQARRNAEPSAPRANGETPNREPVTLGAGANGKDQS</sequence>
<evidence type="ECO:0000313" key="3">
    <source>
        <dbReference type="Proteomes" id="UP001229081"/>
    </source>
</evidence>
<proteinExistence type="predicted"/>